<accession>X1U887</accession>
<dbReference type="AlphaFoldDB" id="X1U887"/>
<dbReference type="EMBL" id="BARW01025902">
    <property type="protein sequence ID" value="GAJ13704.1"/>
    <property type="molecule type" value="Genomic_DNA"/>
</dbReference>
<proteinExistence type="predicted"/>
<protein>
    <submittedName>
        <fullName evidence="1">Uncharacterized protein</fullName>
    </submittedName>
</protein>
<evidence type="ECO:0000313" key="1">
    <source>
        <dbReference type="EMBL" id="GAJ13704.1"/>
    </source>
</evidence>
<name>X1U887_9ZZZZ</name>
<reference evidence="1" key="1">
    <citation type="journal article" date="2014" name="Front. Microbiol.">
        <title>High frequency of phylogenetically diverse reductive dehalogenase-homologous genes in deep subseafloor sedimentary metagenomes.</title>
        <authorList>
            <person name="Kawai M."/>
            <person name="Futagami T."/>
            <person name="Toyoda A."/>
            <person name="Takaki Y."/>
            <person name="Nishi S."/>
            <person name="Hori S."/>
            <person name="Arai W."/>
            <person name="Tsubouchi T."/>
            <person name="Morono Y."/>
            <person name="Uchiyama I."/>
            <person name="Ito T."/>
            <person name="Fujiyama A."/>
            <person name="Inagaki F."/>
            <person name="Takami H."/>
        </authorList>
    </citation>
    <scope>NUCLEOTIDE SEQUENCE</scope>
    <source>
        <strain evidence="1">Expedition CK06-06</strain>
    </source>
</reference>
<gene>
    <name evidence="1" type="ORF">S12H4_42354</name>
</gene>
<organism evidence="1">
    <name type="scientific">marine sediment metagenome</name>
    <dbReference type="NCBI Taxonomy" id="412755"/>
    <lineage>
        <taxon>unclassified sequences</taxon>
        <taxon>metagenomes</taxon>
        <taxon>ecological metagenomes</taxon>
    </lineage>
</organism>
<comment type="caution">
    <text evidence="1">The sequence shown here is derived from an EMBL/GenBank/DDBJ whole genome shotgun (WGS) entry which is preliminary data.</text>
</comment>
<feature type="non-terminal residue" evidence="1">
    <location>
        <position position="96"/>
    </location>
</feature>
<sequence length="96" mass="11227">MKIKLTIESQQLTKEELRVLIQSIRDCEQESFPDKEIAIWIEAPELSQSESEQILAPFFYYADVPANAEVTNTHFPKWFGIFYTIQFHPGMNALFQ</sequence>